<organism evidence="4">
    <name type="scientific">Weissella confusa</name>
    <name type="common">Lactobacillus confusus</name>
    <dbReference type="NCBI Taxonomy" id="1583"/>
    <lineage>
        <taxon>Bacteria</taxon>
        <taxon>Bacillati</taxon>
        <taxon>Bacillota</taxon>
        <taxon>Bacilli</taxon>
        <taxon>Lactobacillales</taxon>
        <taxon>Lactobacillaceae</taxon>
        <taxon>Weissella</taxon>
    </lineage>
</organism>
<evidence type="ECO:0000313" key="4">
    <source>
        <dbReference type="EMBL" id="AKL79718.1"/>
    </source>
</evidence>
<keyword evidence="2" id="KW-0812">Transmembrane</keyword>
<accession>A0A0N7CGT4</accession>
<dbReference type="GO" id="GO:0004175">
    <property type="term" value="F:endopeptidase activity"/>
    <property type="evidence" value="ECO:0007669"/>
    <property type="project" value="UniProtKB-ARBA"/>
</dbReference>
<evidence type="ECO:0000259" key="3">
    <source>
        <dbReference type="Pfam" id="PF02517"/>
    </source>
</evidence>
<sequence>MWHILNINTSSVPVLIGQLLFTLGFGAFLAVVYLTKKNIIIPMLLHGTYNSLSFVVTIPGKTETNNNIPIIPIFLGLIFSIFAIYTYIRNKNKKY</sequence>
<keyword evidence="2" id="KW-1133">Transmembrane helix</keyword>
<keyword evidence="2" id="KW-0472">Membrane</keyword>
<dbReference type="GO" id="GO:0080120">
    <property type="term" value="P:CAAX-box protein maturation"/>
    <property type="evidence" value="ECO:0007669"/>
    <property type="project" value="UniProtKB-ARBA"/>
</dbReference>
<geneLocation type="plasmid" evidence="4">
    <name>pWcMBF8-1</name>
</geneLocation>
<dbReference type="AlphaFoldDB" id="A0A0N7CGT4"/>
<feature type="transmembrane region" description="Helical" evidence="2">
    <location>
        <begin position="70"/>
        <end position="88"/>
    </location>
</feature>
<name>A0A0N7CGT4_WEICO</name>
<dbReference type="InterPro" id="IPR003675">
    <property type="entry name" value="Rce1/LyrA-like_dom"/>
</dbReference>
<protein>
    <recommendedName>
        <fullName evidence="3">CAAX prenyl protease 2/Lysostaphin resistance protein A-like domain-containing protein</fullName>
    </recommendedName>
</protein>
<evidence type="ECO:0000256" key="2">
    <source>
        <dbReference type="SAM" id="Phobius"/>
    </source>
</evidence>
<feature type="domain" description="CAAX prenyl protease 2/Lysostaphin resistance protein A-like" evidence="3">
    <location>
        <begin position="2"/>
        <end position="51"/>
    </location>
</feature>
<feature type="transmembrane region" description="Helical" evidence="2">
    <location>
        <begin position="12"/>
        <end position="32"/>
    </location>
</feature>
<keyword evidence="4" id="KW-0614">Plasmid</keyword>
<dbReference type="Pfam" id="PF02517">
    <property type="entry name" value="Rce1-like"/>
    <property type="match status" value="1"/>
</dbReference>
<gene>
    <name evidence="4" type="ORF">pWcMBF8-1_6</name>
</gene>
<feature type="transmembrane region" description="Helical" evidence="2">
    <location>
        <begin position="39"/>
        <end position="58"/>
    </location>
</feature>
<comment type="similarity">
    <text evidence="1">Belongs to the UPF0177 family.</text>
</comment>
<evidence type="ECO:0000256" key="1">
    <source>
        <dbReference type="ARBA" id="ARBA00009067"/>
    </source>
</evidence>
<proteinExistence type="inferred from homology"/>
<reference evidence="4" key="1">
    <citation type="submission" date="2015-04" db="EMBL/GenBank/DDBJ databases">
        <title>Plasmid pWcMBF8-1 isolated from Weissella confusa strain MBF8-1 carries a bacteriocin-encoding locus.</title>
        <authorList>
            <person name="Malik A."/>
            <person name="Heng N.C.K."/>
        </authorList>
    </citation>
    <scope>NUCLEOTIDE SEQUENCE</scope>
    <source>
        <strain evidence="4">MBF8-1</strain>
        <plasmid evidence="4">pWcMBF8-1</plasmid>
    </source>
</reference>
<dbReference type="EMBL" id="KR350502">
    <property type="protein sequence ID" value="AKL79718.1"/>
    <property type="molecule type" value="Genomic_DNA"/>
</dbReference>